<evidence type="ECO:0000256" key="1">
    <source>
        <dbReference type="ARBA" id="ARBA00006484"/>
    </source>
</evidence>
<name>A0A3E0E021_9BACT</name>
<dbReference type="GO" id="GO:0016491">
    <property type="term" value="F:oxidoreductase activity"/>
    <property type="evidence" value="ECO:0007669"/>
    <property type="project" value="UniProtKB-KW"/>
</dbReference>
<dbReference type="InterPro" id="IPR020904">
    <property type="entry name" value="Sc_DH/Rdtase_CS"/>
</dbReference>
<keyword evidence="5" id="KW-1185">Reference proteome</keyword>
<dbReference type="EMBL" id="QUNF01000005">
    <property type="protein sequence ID" value="REG91063.1"/>
    <property type="molecule type" value="Genomic_DNA"/>
</dbReference>
<gene>
    <name evidence="4" type="ORF">C8N25_105175</name>
</gene>
<dbReference type="Pfam" id="PF00106">
    <property type="entry name" value="adh_short"/>
    <property type="match status" value="1"/>
</dbReference>
<dbReference type="AlphaFoldDB" id="A0A3E0E021"/>
<dbReference type="Proteomes" id="UP000256405">
    <property type="component" value="Unassembled WGS sequence"/>
</dbReference>
<dbReference type="CDD" id="cd05374">
    <property type="entry name" value="17beta-HSD-like_SDR_c"/>
    <property type="match status" value="1"/>
</dbReference>
<dbReference type="PANTHER" id="PTHR43976:SF16">
    <property type="entry name" value="SHORT-CHAIN DEHYDROGENASE_REDUCTASE FAMILY PROTEIN"/>
    <property type="match status" value="1"/>
</dbReference>
<dbReference type="PRINTS" id="PR00081">
    <property type="entry name" value="GDHRDH"/>
</dbReference>
<dbReference type="PRINTS" id="PR00080">
    <property type="entry name" value="SDRFAMILY"/>
</dbReference>
<dbReference type="PANTHER" id="PTHR43976">
    <property type="entry name" value="SHORT CHAIN DEHYDROGENASE"/>
    <property type="match status" value="1"/>
</dbReference>
<dbReference type="SUPFAM" id="SSF51735">
    <property type="entry name" value="NAD(P)-binding Rossmann-fold domains"/>
    <property type="match status" value="1"/>
</dbReference>
<dbReference type="InterPro" id="IPR036291">
    <property type="entry name" value="NAD(P)-bd_dom_sf"/>
</dbReference>
<comment type="similarity">
    <text evidence="1 3">Belongs to the short-chain dehydrogenases/reductases (SDR) family.</text>
</comment>
<dbReference type="Gene3D" id="3.40.50.720">
    <property type="entry name" value="NAD(P)-binding Rossmann-like Domain"/>
    <property type="match status" value="1"/>
</dbReference>
<evidence type="ECO:0000256" key="2">
    <source>
        <dbReference type="ARBA" id="ARBA00023002"/>
    </source>
</evidence>
<dbReference type="InterPro" id="IPR002347">
    <property type="entry name" value="SDR_fam"/>
</dbReference>
<organism evidence="4 5">
    <name type="scientific">Algoriphagus antarcticus</name>
    <dbReference type="NCBI Taxonomy" id="238540"/>
    <lineage>
        <taxon>Bacteria</taxon>
        <taxon>Pseudomonadati</taxon>
        <taxon>Bacteroidota</taxon>
        <taxon>Cytophagia</taxon>
        <taxon>Cytophagales</taxon>
        <taxon>Cyclobacteriaceae</taxon>
        <taxon>Algoriphagus</taxon>
    </lineage>
</organism>
<sequence>MKKVIVTGCNRGIGLEIVLAFGRAGFQVFATMRSPKKATGLSEKIEVESLPITLHKMNVNSDISVKACMDEILIENGGIDILVNNAGIGLNGSIEEMPISDFKAVFETNFFGAIRCMQAVLPSMREQKSGCLINITSVSGRLTSSPLGCYSASKFALEAVSEALAQEVKPFNIRVGIVEPGIIDTDMAHEIEEESVSIYPSSKRMADLFFASLKNPTPATLVAETVVAFAAGDSWILRHPVGPDALPFIQWRLSMTDEEWTDRNSLPDEEWYDAVERDFGMNARR</sequence>
<dbReference type="PROSITE" id="PS00061">
    <property type="entry name" value="ADH_SHORT"/>
    <property type="match status" value="1"/>
</dbReference>
<dbReference type="InterPro" id="IPR051911">
    <property type="entry name" value="SDR_oxidoreductase"/>
</dbReference>
<reference evidence="4 5" key="1">
    <citation type="submission" date="2018-08" db="EMBL/GenBank/DDBJ databases">
        <title>Genomic Encyclopedia of Archaeal and Bacterial Type Strains, Phase II (KMG-II): from individual species to whole genera.</title>
        <authorList>
            <person name="Goeker M."/>
        </authorList>
    </citation>
    <scope>NUCLEOTIDE SEQUENCE [LARGE SCALE GENOMIC DNA]</scope>
    <source>
        <strain evidence="4 5">DSM 15986</strain>
    </source>
</reference>
<accession>A0A3E0E021</accession>
<dbReference type="RefSeq" id="WP_086539549.1">
    <property type="nucleotide sequence ID" value="NZ_MSSW01000002.1"/>
</dbReference>
<evidence type="ECO:0000313" key="5">
    <source>
        <dbReference type="Proteomes" id="UP000256405"/>
    </source>
</evidence>
<evidence type="ECO:0000313" key="4">
    <source>
        <dbReference type="EMBL" id="REG91063.1"/>
    </source>
</evidence>
<keyword evidence="2" id="KW-0560">Oxidoreductase</keyword>
<comment type="caution">
    <text evidence="4">The sequence shown here is derived from an EMBL/GenBank/DDBJ whole genome shotgun (WGS) entry which is preliminary data.</text>
</comment>
<protein>
    <submittedName>
        <fullName evidence="4">NAD(P)-dependent dehydrogenase (Short-subunit alcohol dehydrogenase family)</fullName>
    </submittedName>
</protein>
<dbReference type="OrthoDB" id="9786056at2"/>
<proteinExistence type="inferred from homology"/>
<evidence type="ECO:0000256" key="3">
    <source>
        <dbReference type="RuleBase" id="RU000363"/>
    </source>
</evidence>